<dbReference type="Pfam" id="PF00636">
    <property type="entry name" value="Ribonuclease_3"/>
    <property type="match status" value="1"/>
</dbReference>
<evidence type="ECO:0000256" key="3">
    <source>
        <dbReference type="ARBA" id="ARBA00022801"/>
    </source>
</evidence>
<dbReference type="Gene3D" id="1.10.1520.10">
    <property type="entry name" value="Ribonuclease III domain"/>
    <property type="match status" value="1"/>
</dbReference>
<keyword evidence="4" id="KW-0699">rRNA-binding</keyword>
<dbReference type="GO" id="GO:0019843">
    <property type="term" value="F:rRNA binding"/>
    <property type="evidence" value="ECO:0007669"/>
    <property type="project" value="UniProtKB-UniRule"/>
</dbReference>
<dbReference type="InterPro" id="IPR008226">
    <property type="entry name" value="Mini3_fam"/>
</dbReference>
<dbReference type="Proteomes" id="UP001238450">
    <property type="component" value="Unassembled WGS sequence"/>
</dbReference>
<dbReference type="AlphaFoldDB" id="A0AAJ1TG36"/>
<keyword evidence="3 4" id="KW-0378">Hydrolase</keyword>
<comment type="caution">
    <text evidence="6">The sequence shown here is derived from an EMBL/GenBank/DDBJ whole genome shotgun (WGS) entry which is preliminary data.</text>
</comment>
<dbReference type="EMBL" id="JAUSUV010000010">
    <property type="protein sequence ID" value="MDQ0418235.1"/>
    <property type="molecule type" value="Genomic_DNA"/>
</dbReference>
<keyword evidence="4" id="KW-0963">Cytoplasm</keyword>
<evidence type="ECO:0000256" key="4">
    <source>
        <dbReference type="HAMAP-Rule" id="MF_01468"/>
    </source>
</evidence>
<dbReference type="HAMAP" id="MF_01468">
    <property type="entry name" value="RNase_Mini_III"/>
    <property type="match status" value="1"/>
</dbReference>
<keyword evidence="4" id="KW-0460">Magnesium</keyword>
<evidence type="ECO:0000256" key="2">
    <source>
        <dbReference type="ARBA" id="ARBA00022759"/>
    </source>
</evidence>
<comment type="cofactor">
    <cofactor evidence="4">
        <name>Mg(2+)</name>
        <dbReference type="ChEBI" id="CHEBI:18420"/>
    </cofactor>
</comment>
<comment type="subcellular location">
    <subcellularLocation>
        <location evidence="4">Cytoplasm</location>
    </subcellularLocation>
</comment>
<organism evidence="6 7">
    <name type="scientific">Croceifilum oryzae</name>
    <dbReference type="NCBI Taxonomy" id="1553429"/>
    <lineage>
        <taxon>Bacteria</taxon>
        <taxon>Bacillati</taxon>
        <taxon>Bacillota</taxon>
        <taxon>Bacilli</taxon>
        <taxon>Bacillales</taxon>
        <taxon>Thermoactinomycetaceae</taxon>
        <taxon>Croceifilum</taxon>
    </lineage>
</organism>
<protein>
    <recommendedName>
        <fullName evidence="4">Mini-ribonuclease 3</fullName>
        <shortName evidence="4">Mini-3</shortName>
        <shortName evidence="4">Mini-RNase 3</shortName>
        <ecNumber evidence="4">3.1.26.-</ecNumber>
    </recommendedName>
    <alternativeName>
        <fullName evidence="4">Mini-RNase III</fullName>
        <shortName evidence="4">Mini-III</shortName>
    </alternativeName>
</protein>
<dbReference type="RefSeq" id="WP_370872930.1">
    <property type="nucleotide sequence ID" value="NZ_JAUSUV010000010.1"/>
</dbReference>
<dbReference type="GO" id="GO:0004525">
    <property type="term" value="F:ribonuclease III activity"/>
    <property type="evidence" value="ECO:0007669"/>
    <property type="project" value="InterPro"/>
</dbReference>
<dbReference type="PANTHER" id="PTHR34276">
    <property type="entry name" value="MINI-RIBONUCLEASE 3"/>
    <property type="match status" value="1"/>
</dbReference>
<dbReference type="SMART" id="SM00535">
    <property type="entry name" value="RIBOc"/>
    <property type="match status" value="1"/>
</dbReference>
<dbReference type="SUPFAM" id="SSF69065">
    <property type="entry name" value="RNase III domain-like"/>
    <property type="match status" value="1"/>
</dbReference>
<keyword evidence="4" id="KW-0698">rRNA processing</keyword>
<accession>A0AAJ1TG36</accession>
<feature type="active site" evidence="4">
    <location>
        <position position="34"/>
    </location>
</feature>
<reference evidence="6 7" key="1">
    <citation type="submission" date="2023-07" db="EMBL/GenBank/DDBJ databases">
        <title>Genomic Encyclopedia of Type Strains, Phase IV (KMG-IV): sequencing the most valuable type-strain genomes for metagenomic binning, comparative biology and taxonomic classification.</title>
        <authorList>
            <person name="Goeker M."/>
        </authorList>
    </citation>
    <scope>NUCLEOTIDE SEQUENCE [LARGE SCALE GENOMIC DNA]</scope>
    <source>
        <strain evidence="6 7">DSM 46876</strain>
    </source>
</reference>
<name>A0AAJ1TG36_9BACL</name>
<sequence length="143" mass="15806">MEEKINPYLLGMGGTGLPKPPSQIHPLLQAYIGDSVYEVYVRYHLLAIGVVKPHELQKRAIQYVSAVAQAKASRIIEGGLTEEEANVLRRGRNAKSGSVAKSASVAQYRYSTGLESLIGYLYLSGRQERLEQLMKQIITACEL</sequence>
<comment type="function">
    <text evidence="4">Involved in correct processing of both the 5' and 3' ends of 23S rRNA precursor. Processes 30S rRNA precursor transcript even in absence of ribonuclease 3 (Rnc); Rnc processes 30S rRNA into smaller rRNA precursors.</text>
</comment>
<dbReference type="PIRSF" id="PIRSF005520">
    <property type="entry name" value="UCP005520"/>
    <property type="match status" value="1"/>
</dbReference>
<evidence type="ECO:0000256" key="1">
    <source>
        <dbReference type="ARBA" id="ARBA00022722"/>
    </source>
</evidence>
<keyword evidence="1 4" id="KW-0540">Nuclease</keyword>
<feature type="domain" description="RNase III" evidence="5">
    <location>
        <begin position="3"/>
        <end position="143"/>
    </location>
</feature>
<comment type="subunit">
    <text evidence="4">Homodimer.</text>
</comment>
<dbReference type="InterPro" id="IPR000999">
    <property type="entry name" value="RNase_III_dom"/>
</dbReference>
<dbReference type="EC" id="3.1.26.-" evidence="4"/>
<proteinExistence type="inferred from homology"/>
<dbReference type="GO" id="GO:0005737">
    <property type="term" value="C:cytoplasm"/>
    <property type="evidence" value="ECO:0007669"/>
    <property type="project" value="UniProtKB-SubCell"/>
</dbReference>
<keyword evidence="2 4" id="KW-0255">Endonuclease</keyword>
<keyword evidence="4" id="KW-0690">Ribosome biogenesis</keyword>
<gene>
    <name evidence="4" type="primary">mrnC</name>
    <name evidence="6" type="ORF">J2Z48_002425</name>
</gene>
<evidence type="ECO:0000259" key="5">
    <source>
        <dbReference type="SMART" id="SM00535"/>
    </source>
</evidence>
<dbReference type="PANTHER" id="PTHR34276:SF1">
    <property type="entry name" value="MINI-RIBONUCLEASE 3"/>
    <property type="match status" value="1"/>
</dbReference>
<evidence type="ECO:0000313" key="6">
    <source>
        <dbReference type="EMBL" id="MDQ0418235.1"/>
    </source>
</evidence>
<dbReference type="GO" id="GO:0006364">
    <property type="term" value="P:rRNA processing"/>
    <property type="evidence" value="ECO:0007669"/>
    <property type="project" value="UniProtKB-UniRule"/>
</dbReference>
<dbReference type="InterPro" id="IPR036389">
    <property type="entry name" value="RNase_III_sf"/>
</dbReference>
<evidence type="ECO:0000313" key="7">
    <source>
        <dbReference type="Proteomes" id="UP001238450"/>
    </source>
</evidence>
<keyword evidence="4" id="KW-0694">RNA-binding</keyword>
<keyword evidence="7" id="KW-1185">Reference proteome</keyword>
<comment type="similarity">
    <text evidence="4">Belongs to the MrnC RNase family.</text>
</comment>